<accession>A0AA35JAS4</accession>
<dbReference type="Proteomes" id="UP001162087">
    <property type="component" value="Chromosome 16"/>
</dbReference>
<name>A0AA35JAS4_SACK1</name>
<keyword evidence="2" id="KW-1185">Reference proteome</keyword>
<sequence length="181" mass="21238">MLKRSFNVLTVVNRIRLSSNIGIACYHRSLLSQQQTSTPASPRKEIKSLEDLADLNSLDGVDTELIRNLINERTTELNIKNELNMLRKFSAEEELGHESPMKKFVRPLWMFILMGSSVYLLLHYTWWKLEYDERENELKKEVEILECQLNELISQDKNRDSGRSNDDSESGNAKPWYKRLF</sequence>
<dbReference type="EMBL" id="OX365911">
    <property type="protein sequence ID" value="CAI4053270.1"/>
    <property type="molecule type" value="Genomic_DNA"/>
</dbReference>
<reference evidence="1" key="1">
    <citation type="submission" date="2022-10" db="EMBL/GenBank/DDBJ databases">
        <authorList>
            <person name="Byrne P K."/>
        </authorList>
    </citation>
    <scope>NUCLEOTIDE SEQUENCE</scope>
    <source>
        <strain evidence="1">IFO1802</strain>
    </source>
</reference>
<gene>
    <name evidence="1" type="primary">SKDI16G1750</name>
    <name evidence="1" type="ORF">SKDI_16G1750</name>
</gene>
<proteinExistence type="predicted"/>
<dbReference type="OrthoDB" id="4082954at2759"/>
<evidence type="ECO:0000313" key="1">
    <source>
        <dbReference type="EMBL" id="CAI4053270.1"/>
    </source>
</evidence>
<evidence type="ECO:0000313" key="2">
    <source>
        <dbReference type="Proteomes" id="UP001162087"/>
    </source>
</evidence>
<organism evidence="1 2">
    <name type="scientific">Saccharomyces kudriavzevii (strain ATCC MYA-4449 / AS 2.2408 / CBS 8840 / NBRC 1802 / NCYC 2889)</name>
    <name type="common">Yeast</name>
    <dbReference type="NCBI Taxonomy" id="226230"/>
    <lineage>
        <taxon>Eukaryota</taxon>
        <taxon>Fungi</taxon>
        <taxon>Dikarya</taxon>
        <taxon>Ascomycota</taxon>
        <taxon>Saccharomycotina</taxon>
        <taxon>Saccharomycetes</taxon>
        <taxon>Saccharomycetales</taxon>
        <taxon>Saccharomycetaceae</taxon>
        <taxon>Saccharomyces</taxon>
    </lineage>
</organism>
<protein>
    <submittedName>
        <fullName evidence="1">Uncharacterized protein</fullName>
    </submittedName>
</protein>